<keyword evidence="3" id="KW-0472">Membrane</keyword>
<proteinExistence type="predicted"/>
<evidence type="ECO:0000256" key="6">
    <source>
        <dbReference type="SAM" id="SignalP"/>
    </source>
</evidence>
<name>A0ABR8R7D5_9BACI</name>
<dbReference type="PROSITE" id="PS51257">
    <property type="entry name" value="PROKAR_LIPOPROTEIN"/>
    <property type="match status" value="1"/>
</dbReference>
<dbReference type="Pfam" id="PF01547">
    <property type="entry name" value="SBP_bac_1"/>
    <property type="match status" value="1"/>
</dbReference>
<dbReference type="Proteomes" id="UP000640786">
    <property type="component" value="Unassembled WGS sequence"/>
</dbReference>
<gene>
    <name evidence="7" type="ORF">H9650_06165</name>
</gene>
<keyword evidence="4" id="KW-0564">Palmitate</keyword>
<keyword evidence="2 6" id="KW-0732">Signal</keyword>
<dbReference type="RefSeq" id="WP_151109272.1">
    <property type="nucleotide sequence ID" value="NZ_JACSQO010000002.1"/>
</dbReference>
<dbReference type="SUPFAM" id="SSF53850">
    <property type="entry name" value="Periplasmic binding protein-like II"/>
    <property type="match status" value="1"/>
</dbReference>
<protein>
    <submittedName>
        <fullName evidence="7">Extracellular solute-binding protein</fullName>
    </submittedName>
</protein>
<feature type="chain" id="PRO_5045556891" evidence="6">
    <location>
        <begin position="19"/>
        <end position="533"/>
    </location>
</feature>
<evidence type="ECO:0000313" key="8">
    <source>
        <dbReference type="Proteomes" id="UP000640786"/>
    </source>
</evidence>
<keyword evidence="8" id="KW-1185">Reference proteome</keyword>
<comment type="caution">
    <text evidence="7">The sequence shown here is derived from an EMBL/GenBank/DDBJ whole genome shotgun (WGS) entry which is preliminary data.</text>
</comment>
<accession>A0ABR8R7D5</accession>
<dbReference type="InterPro" id="IPR006059">
    <property type="entry name" value="SBP"/>
</dbReference>
<dbReference type="Gene3D" id="3.40.190.10">
    <property type="entry name" value="Periplasmic binding protein-like II"/>
    <property type="match status" value="2"/>
</dbReference>
<organism evidence="7 8">
    <name type="scientific">Psychrobacillus faecigallinarum</name>
    <dbReference type="NCBI Taxonomy" id="2762235"/>
    <lineage>
        <taxon>Bacteria</taxon>
        <taxon>Bacillati</taxon>
        <taxon>Bacillota</taxon>
        <taxon>Bacilli</taxon>
        <taxon>Bacillales</taxon>
        <taxon>Bacillaceae</taxon>
        <taxon>Psychrobacillus</taxon>
    </lineage>
</organism>
<evidence type="ECO:0000256" key="5">
    <source>
        <dbReference type="ARBA" id="ARBA00023288"/>
    </source>
</evidence>
<keyword evidence="1" id="KW-1003">Cell membrane</keyword>
<dbReference type="InterPro" id="IPR050490">
    <property type="entry name" value="Bact_solute-bd_prot1"/>
</dbReference>
<evidence type="ECO:0000256" key="3">
    <source>
        <dbReference type="ARBA" id="ARBA00023136"/>
    </source>
</evidence>
<dbReference type="PANTHER" id="PTHR43649">
    <property type="entry name" value="ARABINOSE-BINDING PROTEIN-RELATED"/>
    <property type="match status" value="1"/>
</dbReference>
<evidence type="ECO:0000313" key="7">
    <source>
        <dbReference type="EMBL" id="MBD7943699.1"/>
    </source>
</evidence>
<reference evidence="7 8" key="1">
    <citation type="submission" date="2020-08" db="EMBL/GenBank/DDBJ databases">
        <title>A Genomic Blueprint of the Chicken Gut Microbiome.</title>
        <authorList>
            <person name="Gilroy R."/>
            <person name="Ravi A."/>
            <person name="Getino M."/>
            <person name="Pursley I."/>
            <person name="Horton D.L."/>
            <person name="Alikhan N.-F."/>
            <person name="Baker D."/>
            <person name="Gharbi K."/>
            <person name="Hall N."/>
            <person name="Watson M."/>
            <person name="Adriaenssens E.M."/>
            <person name="Foster-Nyarko E."/>
            <person name="Jarju S."/>
            <person name="Secka A."/>
            <person name="Antonio M."/>
            <person name="Oren A."/>
            <person name="Chaudhuri R."/>
            <person name="La Ragione R.M."/>
            <person name="Hildebrand F."/>
            <person name="Pallen M.J."/>
        </authorList>
    </citation>
    <scope>NUCLEOTIDE SEQUENCE [LARGE SCALE GENOMIC DNA]</scope>
    <source>
        <strain evidence="7 8">Sa2BUA9</strain>
    </source>
</reference>
<evidence type="ECO:0000256" key="2">
    <source>
        <dbReference type="ARBA" id="ARBA00022729"/>
    </source>
</evidence>
<dbReference type="EMBL" id="JACSQO010000002">
    <property type="protein sequence ID" value="MBD7943699.1"/>
    <property type="molecule type" value="Genomic_DNA"/>
</dbReference>
<evidence type="ECO:0000256" key="1">
    <source>
        <dbReference type="ARBA" id="ARBA00022475"/>
    </source>
</evidence>
<keyword evidence="5" id="KW-0449">Lipoprotein</keyword>
<sequence length="533" mass="59718">MRGKKIVSLALIAALALAACSDDEAKGKVEPDSKNFNKTGMPIVNETIKLDIFAGKSATTADDWNDVLILNEYEKMTNMDITWQQVPADGLEEKRNLALASGTLPDVFYAATIPVGDLQKYGQQGTFIPLNDLIEEYAPNLNKVLEANPEIKKGLTFPDGKIYSFPTIYSPEFTSLLIGAKPWIKKDWLDQLGMKNPETTDELYAYLKAVKETDLNGNGKNDEIPLSSVSMTRILHWISGAFGIQNKGQLHTLVDTDSAGELRFFSTAPEYKEMLEYMHKLYSEGLIDQGIYSIDVPKYLAGAAEELYGATQFYNPVELFGEEIGKDYVVGNALVGPDGEKLYTGVTSPLRDLGNFAITSENKYPAETVRWLDHFYSDEGALMFFMGIEGETYEETADGPKLLEKITNSKDGLTMTQELAKYLINPGGNHPVMITDDYFTGSENAPGDIEATKELEPYLIDEVWPNFTYTAEENDQVNVLKADINKYVQEMQAKFITGETSLDEWDSYVKTIEKMGLKEFMEIQQKAYERYKK</sequence>
<dbReference type="PANTHER" id="PTHR43649:SF33">
    <property type="entry name" value="POLYGALACTURONAN_RHAMNOGALACTURONAN-BINDING PROTEIN YTCQ"/>
    <property type="match status" value="1"/>
</dbReference>
<evidence type="ECO:0000256" key="4">
    <source>
        <dbReference type="ARBA" id="ARBA00023139"/>
    </source>
</evidence>
<feature type="signal peptide" evidence="6">
    <location>
        <begin position="1"/>
        <end position="18"/>
    </location>
</feature>